<evidence type="ECO:0000256" key="5">
    <source>
        <dbReference type="PIRSR" id="PIRSR637359-3"/>
    </source>
</evidence>
<sequence>MDWSFGLRILLPLCYVVLVLVVIRNLAVLSTTDCSTPANVAKRITTEVEQLYPPNTSRSISNESDSGHLSKAQRLPDCIIIGVRKGGTRALLDAVALHPQVRIVRHEVHFFDVNQTYNKGLEWYRSQMPVVADAQVTIEKTPAYFTNVLAPQRVYKMNPNLKLILIIREPVSRAISDYTQVLCIRLEQNKSLNSFENEAFLADGTTVNTDYKPVRNSLYAVHMKQWLKYFPLKNFLIIDGDKFTRKPLPELRRVERFLHLTTSIRSDQLVYDPSKHFFCFRRRTTAKIKCLGNSKGRPHANVSERTKMFLRKNFAPYNEEFFHLVNRRWFW</sequence>
<evidence type="ECO:0000313" key="8">
    <source>
        <dbReference type="Proteomes" id="UP000046393"/>
    </source>
</evidence>
<feature type="disulfide bond" evidence="5">
    <location>
        <begin position="279"/>
        <end position="290"/>
    </location>
</feature>
<dbReference type="Gene3D" id="3.40.50.300">
    <property type="entry name" value="P-loop containing nucleotide triphosphate hydrolases"/>
    <property type="match status" value="1"/>
</dbReference>
<dbReference type="GO" id="GO:0008467">
    <property type="term" value="F:[heparan sulfate]-glucosamine 3-sulfotransferase activity"/>
    <property type="evidence" value="ECO:0007669"/>
    <property type="project" value="TreeGrafter"/>
</dbReference>
<keyword evidence="6" id="KW-0472">Membrane</keyword>
<dbReference type="Pfam" id="PF00685">
    <property type="entry name" value="Sulfotransfer_1"/>
    <property type="match status" value="1"/>
</dbReference>
<protein>
    <submittedName>
        <fullName evidence="9">Sulfotransfer_1 domain-containing protein</fullName>
    </submittedName>
</protein>
<evidence type="ECO:0000256" key="6">
    <source>
        <dbReference type="SAM" id="Phobius"/>
    </source>
</evidence>
<evidence type="ECO:0000259" key="7">
    <source>
        <dbReference type="Pfam" id="PF00685"/>
    </source>
</evidence>
<dbReference type="SUPFAM" id="SSF52540">
    <property type="entry name" value="P-loop containing nucleoside triphosphate hydrolases"/>
    <property type="match status" value="1"/>
</dbReference>
<reference evidence="9" key="1">
    <citation type="submission" date="2017-02" db="UniProtKB">
        <authorList>
            <consortium name="WormBaseParasite"/>
        </authorList>
    </citation>
    <scope>IDENTIFICATION</scope>
</reference>
<keyword evidence="6" id="KW-0812">Transmembrane</keyword>
<dbReference type="Proteomes" id="UP000046393">
    <property type="component" value="Unplaced"/>
</dbReference>
<name>A0A0N5APP7_9BILA</name>
<keyword evidence="5" id="KW-1015">Disulfide bond</keyword>
<dbReference type="PANTHER" id="PTHR10605">
    <property type="entry name" value="HEPARAN SULFATE SULFOTRANSFERASE"/>
    <property type="match status" value="1"/>
</dbReference>
<keyword evidence="1" id="KW-0808">Transferase</keyword>
<evidence type="ECO:0000256" key="3">
    <source>
        <dbReference type="PIRSR" id="PIRSR637359-1"/>
    </source>
</evidence>
<evidence type="ECO:0000256" key="1">
    <source>
        <dbReference type="ARBA" id="ARBA00022679"/>
    </source>
</evidence>
<feature type="binding site" evidence="4">
    <location>
        <begin position="85"/>
        <end position="89"/>
    </location>
    <ligand>
        <name>3'-phosphoadenylyl sulfate</name>
        <dbReference type="ChEBI" id="CHEBI:58339"/>
    </ligand>
</feature>
<evidence type="ECO:0000313" key="9">
    <source>
        <dbReference type="WBParaSite" id="SMUV_0000663401-mRNA-1"/>
    </source>
</evidence>
<dbReference type="WBParaSite" id="SMUV_0000663401-mRNA-1">
    <property type="protein sequence ID" value="SMUV_0000663401-mRNA-1"/>
    <property type="gene ID" value="SMUV_0000663401"/>
</dbReference>
<feature type="domain" description="Sulfotransferase" evidence="7">
    <location>
        <begin position="76"/>
        <end position="302"/>
    </location>
</feature>
<feature type="binding site" evidence="4">
    <location>
        <begin position="295"/>
        <end position="299"/>
    </location>
    <ligand>
        <name>3'-phosphoadenylyl sulfate</name>
        <dbReference type="ChEBI" id="CHEBI:58339"/>
    </ligand>
</feature>
<dbReference type="InterPro" id="IPR027417">
    <property type="entry name" value="P-loop_NTPase"/>
</dbReference>
<dbReference type="InterPro" id="IPR000863">
    <property type="entry name" value="Sulfotransferase_dom"/>
</dbReference>
<dbReference type="AlphaFoldDB" id="A0A0N5APP7"/>
<organism evidence="8 9">
    <name type="scientific">Syphacia muris</name>
    <dbReference type="NCBI Taxonomy" id="451379"/>
    <lineage>
        <taxon>Eukaryota</taxon>
        <taxon>Metazoa</taxon>
        <taxon>Ecdysozoa</taxon>
        <taxon>Nematoda</taxon>
        <taxon>Chromadorea</taxon>
        <taxon>Rhabditida</taxon>
        <taxon>Spirurina</taxon>
        <taxon>Oxyuridomorpha</taxon>
        <taxon>Oxyuroidea</taxon>
        <taxon>Oxyuridae</taxon>
        <taxon>Syphacia</taxon>
    </lineage>
</organism>
<keyword evidence="6" id="KW-1133">Transmembrane helix</keyword>
<feature type="binding site" evidence="4">
    <location>
        <position position="168"/>
    </location>
    <ligand>
        <name>3'-phosphoadenylyl sulfate</name>
        <dbReference type="ChEBI" id="CHEBI:58339"/>
    </ligand>
</feature>
<dbReference type="STRING" id="451379.A0A0N5APP7"/>
<feature type="active site" description="For sulfotransferase activity" evidence="3">
    <location>
        <position position="85"/>
    </location>
</feature>
<keyword evidence="8" id="KW-1185">Reference proteome</keyword>
<feature type="transmembrane region" description="Helical" evidence="6">
    <location>
        <begin position="7"/>
        <end position="27"/>
    </location>
</feature>
<keyword evidence="2" id="KW-0325">Glycoprotein</keyword>
<dbReference type="InterPro" id="IPR037359">
    <property type="entry name" value="NST/OST"/>
</dbReference>
<evidence type="ECO:0000256" key="4">
    <source>
        <dbReference type="PIRSR" id="PIRSR637359-2"/>
    </source>
</evidence>
<dbReference type="PANTHER" id="PTHR10605:SF65">
    <property type="entry name" value="GH20068P"/>
    <property type="match status" value="1"/>
</dbReference>
<evidence type="ECO:0000256" key="2">
    <source>
        <dbReference type="ARBA" id="ARBA00023180"/>
    </source>
</evidence>
<feature type="binding site" evidence="4">
    <location>
        <position position="176"/>
    </location>
    <ligand>
        <name>3'-phosphoadenylyl sulfate</name>
        <dbReference type="ChEBI" id="CHEBI:58339"/>
    </ligand>
</feature>
<dbReference type="FunFam" id="3.40.50.300:FF:002997">
    <property type="entry name" value="Sulfotransferase"/>
    <property type="match status" value="1"/>
</dbReference>
<proteinExistence type="predicted"/>
<accession>A0A0N5APP7</accession>